<dbReference type="Pfam" id="PF02653">
    <property type="entry name" value="BPD_transp_2"/>
    <property type="match status" value="1"/>
</dbReference>
<dbReference type="InterPro" id="IPR052157">
    <property type="entry name" value="BCAA_transport_permease"/>
</dbReference>
<keyword evidence="2" id="KW-0813">Transport</keyword>
<evidence type="ECO:0000313" key="11">
    <source>
        <dbReference type="Proteomes" id="UP000481252"/>
    </source>
</evidence>
<dbReference type="PANTHER" id="PTHR11795:SF445">
    <property type="entry name" value="AMINO ACID ABC TRANSPORTER PERMEASE PROTEIN"/>
    <property type="match status" value="1"/>
</dbReference>
<gene>
    <name evidence="10" type="ORF">G6N74_17985</name>
</gene>
<evidence type="ECO:0000313" key="10">
    <source>
        <dbReference type="EMBL" id="NGN42964.1"/>
    </source>
</evidence>
<comment type="caution">
    <text evidence="10">The sequence shown here is derived from an EMBL/GenBank/DDBJ whole genome shotgun (WGS) entry which is preliminary data.</text>
</comment>
<feature type="transmembrane region" description="Helical" evidence="9">
    <location>
        <begin position="144"/>
        <end position="162"/>
    </location>
</feature>
<name>A0A7C9V8F0_9HYPH</name>
<dbReference type="Proteomes" id="UP000481252">
    <property type="component" value="Unassembled WGS sequence"/>
</dbReference>
<evidence type="ECO:0000256" key="2">
    <source>
        <dbReference type="ARBA" id="ARBA00022448"/>
    </source>
</evidence>
<feature type="transmembrane region" description="Helical" evidence="9">
    <location>
        <begin position="58"/>
        <end position="79"/>
    </location>
</feature>
<keyword evidence="7 9" id="KW-0472">Membrane</keyword>
<dbReference type="CDD" id="cd06582">
    <property type="entry name" value="TM_PBP1_LivH_like"/>
    <property type="match status" value="1"/>
</dbReference>
<feature type="transmembrane region" description="Helical" evidence="9">
    <location>
        <begin position="268"/>
        <end position="295"/>
    </location>
</feature>
<keyword evidence="4 9" id="KW-0812">Transmembrane</keyword>
<dbReference type="InterPro" id="IPR001851">
    <property type="entry name" value="ABC_transp_permease"/>
</dbReference>
<dbReference type="PANTHER" id="PTHR11795">
    <property type="entry name" value="BRANCHED-CHAIN AMINO ACID TRANSPORT SYSTEM PERMEASE PROTEIN LIVH"/>
    <property type="match status" value="1"/>
</dbReference>
<comment type="similarity">
    <text evidence="8">Belongs to the binding-protein-dependent transport system permease family. LivHM subfamily.</text>
</comment>
<evidence type="ECO:0000256" key="7">
    <source>
        <dbReference type="ARBA" id="ARBA00023136"/>
    </source>
</evidence>
<keyword evidence="6 9" id="KW-1133">Transmembrane helix</keyword>
<organism evidence="10 11">
    <name type="scientific">Mesorhizobium zhangyense</name>
    <dbReference type="NCBI Taxonomy" id="1776730"/>
    <lineage>
        <taxon>Bacteria</taxon>
        <taxon>Pseudomonadati</taxon>
        <taxon>Pseudomonadota</taxon>
        <taxon>Alphaproteobacteria</taxon>
        <taxon>Hyphomicrobiales</taxon>
        <taxon>Phyllobacteriaceae</taxon>
        <taxon>Mesorhizobium</taxon>
    </lineage>
</organism>
<evidence type="ECO:0000256" key="3">
    <source>
        <dbReference type="ARBA" id="ARBA00022475"/>
    </source>
</evidence>
<comment type="subcellular location">
    <subcellularLocation>
        <location evidence="1">Cell membrane</location>
        <topology evidence="1">Multi-pass membrane protein</topology>
    </subcellularLocation>
</comment>
<dbReference type="GO" id="GO:0006865">
    <property type="term" value="P:amino acid transport"/>
    <property type="evidence" value="ECO:0007669"/>
    <property type="project" value="UniProtKB-KW"/>
</dbReference>
<evidence type="ECO:0000256" key="5">
    <source>
        <dbReference type="ARBA" id="ARBA00022970"/>
    </source>
</evidence>
<keyword evidence="5" id="KW-0029">Amino-acid transport</keyword>
<evidence type="ECO:0000256" key="8">
    <source>
        <dbReference type="ARBA" id="ARBA00037998"/>
    </source>
</evidence>
<dbReference type="GO" id="GO:0005886">
    <property type="term" value="C:plasma membrane"/>
    <property type="evidence" value="ECO:0007669"/>
    <property type="project" value="UniProtKB-SubCell"/>
</dbReference>
<evidence type="ECO:0000256" key="4">
    <source>
        <dbReference type="ARBA" id="ARBA00022692"/>
    </source>
</evidence>
<evidence type="ECO:0000256" key="6">
    <source>
        <dbReference type="ARBA" id="ARBA00022989"/>
    </source>
</evidence>
<sequence>MIAQQILNGVITGSIYALFALGFTLVFSVHRVLNLAHGGVFMVSALFAYYLVTSGVSIWVAAVAAALAGGVVSGLIEIVALRRLRRFPPHVMEFAALITTLGADIVIINIGHKLTDAQTVRFPFGTFPNVFFNLLGLRISFLQIAVLLTVGAMLLFLMYYLYRTPVGLKLRAVASSEKAARLMGVNPDAVYLQTFFISGVMAGIAGVLIALSFNSISAHMGEPYMLKAFVIIVLGGLGSIPGCVMAAIFFGVAQTLCVVYLPPGAPDIILYSLLFLVLLVKPSGLMGSAAAISIVGRRA</sequence>
<feature type="transmembrane region" description="Helical" evidence="9">
    <location>
        <begin position="34"/>
        <end position="52"/>
    </location>
</feature>
<reference evidence="10 11" key="1">
    <citation type="submission" date="2020-02" db="EMBL/GenBank/DDBJ databases">
        <title>Genome sequence of the type strain CGMCC 1.15528 of Mesorhizobium zhangyense.</title>
        <authorList>
            <person name="Gao J."/>
            <person name="Sun J."/>
        </authorList>
    </citation>
    <scope>NUCLEOTIDE SEQUENCE [LARGE SCALE GENOMIC DNA]</scope>
    <source>
        <strain evidence="10 11">CGMCC 1.15528</strain>
    </source>
</reference>
<dbReference type="AlphaFoldDB" id="A0A7C9V8F0"/>
<protein>
    <submittedName>
        <fullName evidence="10">Branched-chain amino acid ABC transporter permease</fullName>
    </submittedName>
</protein>
<feature type="transmembrane region" description="Helical" evidence="9">
    <location>
        <begin position="6"/>
        <end position="27"/>
    </location>
</feature>
<evidence type="ECO:0000256" key="1">
    <source>
        <dbReference type="ARBA" id="ARBA00004651"/>
    </source>
</evidence>
<feature type="transmembrane region" description="Helical" evidence="9">
    <location>
        <begin position="91"/>
        <end position="112"/>
    </location>
</feature>
<feature type="transmembrane region" description="Helical" evidence="9">
    <location>
        <begin position="190"/>
        <end position="216"/>
    </location>
</feature>
<keyword evidence="3" id="KW-1003">Cell membrane</keyword>
<proteinExistence type="inferred from homology"/>
<dbReference type="RefSeq" id="WP_165119327.1">
    <property type="nucleotide sequence ID" value="NZ_JAAKZG010000007.1"/>
</dbReference>
<accession>A0A7C9V8F0</accession>
<evidence type="ECO:0000256" key="9">
    <source>
        <dbReference type="SAM" id="Phobius"/>
    </source>
</evidence>
<keyword evidence="11" id="KW-1185">Reference proteome</keyword>
<feature type="transmembrane region" description="Helical" evidence="9">
    <location>
        <begin position="228"/>
        <end position="256"/>
    </location>
</feature>
<dbReference type="EMBL" id="JAAKZG010000007">
    <property type="protein sequence ID" value="NGN42964.1"/>
    <property type="molecule type" value="Genomic_DNA"/>
</dbReference>
<dbReference type="GO" id="GO:0022857">
    <property type="term" value="F:transmembrane transporter activity"/>
    <property type="evidence" value="ECO:0007669"/>
    <property type="project" value="InterPro"/>
</dbReference>